<evidence type="ECO:0000313" key="4">
    <source>
        <dbReference type="EMBL" id="GAA4735987.1"/>
    </source>
</evidence>
<name>A0ABP8YPB8_9ACTN</name>
<dbReference type="Pfam" id="PF00072">
    <property type="entry name" value="Response_reg"/>
    <property type="match status" value="1"/>
</dbReference>
<keyword evidence="2" id="KW-0597">Phosphoprotein</keyword>
<comment type="caution">
    <text evidence="4">The sequence shown here is derived from an EMBL/GenBank/DDBJ whole genome shotgun (WGS) entry which is preliminary data.</text>
</comment>
<accession>A0ABP8YPB8</accession>
<dbReference type="InterPro" id="IPR000792">
    <property type="entry name" value="Tscrpt_reg_LuxR_C"/>
</dbReference>
<evidence type="ECO:0000313" key="5">
    <source>
        <dbReference type="Proteomes" id="UP001499882"/>
    </source>
</evidence>
<proteinExistence type="predicted"/>
<evidence type="ECO:0000256" key="2">
    <source>
        <dbReference type="PROSITE-ProRule" id="PRU00169"/>
    </source>
</evidence>
<dbReference type="InterPro" id="IPR011006">
    <property type="entry name" value="CheY-like_superfamily"/>
</dbReference>
<dbReference type="SMART" id="SM00421">
    <property type="entry name" value="HTH_LUXR"/>
    <property type="match status" value="1"/>
</dbReference>
<dbReference type="EMBL" id="BAABKN010000013">
    <property type="protein sequence ID" value="GAA4735987.1"/>
    <property type="molecule type" value="Genomic_DNA"/>
</dbReference>
<dbReference type="SUPFAM" id="SSF52172">
    <property type="entry name" value="CheY-like"/>
    <property type="match status" value="1"/>
</dbReference>
<evidence type="ECO:0000256" key="1">
    <source>
        <dbReference type="ARBA" id="ARBA00023125"/>
    </source>
</evidence>
<dbReference type="SUPFAM" id="SSF46894">
    <property type="entry name" value="C-terminal effector domain of the bipartite response regulators"/>
    <property type="match status" value="1"/>
</dbReference>
<dbReference type="InterPro" id="IPR001789">
    <property type="entry name" value="Sig_transdc_resp-reg_receiver"/>
</dbReference>
<dbReference type="InterPro" id="IPR051015">
    <property type="entry name" value="EvgA-like"/>
</dbReference>
<protein>
    <recommendedName>
        <fullName evidence="3">Response regulatory domain-containing protein</fullName>
    </recommendedName>
</protein>
<dbReference type="Gene3D" id="3.40.50.2300">
    <property type="match status" value="1"/>
</dbReference>
<reference evidence="5" key="1">
    <citation type="journal article" date="2019" name="Int. J. Syst. Evol. Microbiol.">
        <title>The Global Catalogue of Microorganisms (GCM) 10K type strain sequencing project: providing services to taxonomists for standard genome sequencing and annotation.</title>
        <authorList>
            <consortium name="The Broad Institute Genomics Platform"/>
            <consortium name="The Broad Institute Genome Sequencing Center for Infectious Disease"/>
            <person name="Wu L."/>
            <person name="Ma J."/>
        </authorList>
    </citation>
    <scope>NUCLEOTIDE SEQUENCE [LARGE SCALE GENOMIC DNA]</scope>
    <source>
        <strain evidence="5">JCM 18532</strain>
    </source>
</reference>
<sequence>MPTDVVVVVVDDPTLFAESLRTALSLAGYDVDWVPAAEAGRGGLPWVAAERAAPAAAVLDLDLADGPSAFGLLEDLVGRGIRVAVLTASDDHAQWARCLELGASGVVSKTLPLPDVVAAVDRLTAGHPVMTDAQRVQLQHEAEDHARREHELETRFARLSVEEASVLARLMEGEVAHDIARTSAQSPAVIYARVNSILTKLGVTTWLGAVGLATDYGWQPPAQAG</sequence>
<dbReference type="RefSeq" id="WP_345526599.1">
    <property type="nucleotide sequence ID" value="NZ_BAABKN010000013.1"/>
</dbReference>
<dbReference type="Proteomes" id="UP001499882">
    <property type="component" value="Unassembled WGS sequence"/>
</dbReference>
<dbReference type="PROSITE" id="PS50110">
    <property type="entry name" value="RESPONSE_REGULATORY"/>
    <property type="match status" value="1"/>
</dbReference>
<keyword evidence="5" id="KW-1185">Reference proteome</keyword>
<evidence type="ECO:0000259" key="3">
    <source>
        <dbReference type="PROSITE" id="PS50110"/>
    </source>
</evidence>
<dbReference type="InterPro" id="IPR016032">
    <property type="entry name" value="Sig_transdc_resp-reg_C-effctor"/>
</dbReference>
<dbReference type="PANTHER" id="PTHR45566:SF1">
    <property type="entry name" value="HTH-TYPE TRANSCRIPTIONAL REGULATOR YHJB-RELATED"/>
    <property type="match status" value="1"/>
</dbReference>
<feature type="domain" description="Response regulatory" evidence="3">
    <location>
        <begin position="6"/>
        <end position="124"/>
    </location>
</feature>
<feature type="modified residue" description="4-aspartylphosphate" evidence="2">
    <location>
        <position position="60"/>
    </location>
</feature>
<gene>
    <name evidence="4" type="ORF">GCM10023350_19770</name>
</gene>
<dbReference type="SMART" id="SM00448">
    <property type="entry name" value="REC"/>
    <property type="match status" value="1"/>
</dbReference>
<organism evidence="4 5">
    <name type="scientific">Nocardioides endophyticus</name>
    <dbReference type="NCBI Taxonomy" id="1353775"/>
    <lineage>
        <taxon>Bacteria</taxon>
        <taxon>Bacillati</taxon>
        <taxon>Actinomycetota</taxon>
        <taxon>Actinomycetes</taxon>
        <taxon>Propionibacteriales</taxon>
        <taxon>Nocardioidaceae</taxon>
        <taxon>Nocardioides</taxon>
    </lineage>
</organism>
<keyword evidence="1" id="KW-0238">DNA-binding</keyword>
<dbReference type="PANTHER" id="PTHR45566">
    <property type="entry name" value="HTH-TYPE TRANSCRIPTIONAL REGULATOR YHJB-RELATED"/>
    <property type="match status" value="1"/>
</dbReference>